<keyword evidence="2" id="KW-1133">Transmembrane helix</keyword>
<dbReference type="PANTHER" id="PTHR31045:SF30">
    <property type="entry name" value="PLAC8 FAMILY PROTEIN"/>
    <property type="match status" value="1"/>
</dbReference>
<feature type="compositionally biased region" description="Low complexity" evidence="1">
    <location>
        <begin position="63"/>
        <end position="80"/>
    </location>
</feature>
<keyword evidence="2" id="KW-0472">Membrane</keyword>
<dbReference type="STRING" id="105231.A0A1Y1HMQ7"/>
<feature type="compositionally biased region" description="Polar residues" evidence="1">
    <location>
        <begin position="53"/>
        <end position="62"/>
    </location>
</feature>
<evidence type="ECO:0000256" key="2">
    <source>
        <dbReference type="SAM" id="Phobius"/>
    </source>
</evidence>
<sequence length="575" mass="63977">MLSVVHTMTDEDKATASRPTGENGLKGRPSPIELPKVPENGALSGDKAPLATPQFTATPTFNRASSQTPRTPRTPSLRRSSTFVDKVAEVKEEKSAAVESEPLTEAESKHRLAIDVPFLGRVTWEELRKQAITWLKEPLNIALLFWILGVVVSGAILFFVMTGMLNAQLSKSQRNTLFEICNQIINGLFTLMCILVHPIRLQHANRLYRWNENDIRKMRKVYCKGNVRKPNEWKHMSVVVFFLNMNCFSQYALAGLNWGYSRHDRPAIGVAVTLCAAIGFSIAASIYLIVSPLGKTYDYVEMEEEVEGGKLARRMSMVQREERTVGIVTDPQWHGRTFGCLDNKKVCLLSFTFCFCVFGHNMERLGLGNGLVHTVSFMLFCSAPFLVFTLAAGNLDGNVRNALTITGAILSVCGLMYGGYWRTQMRKRFKLPPKSWATKCKTFGDLVSWLIVPCCSLAQETRTAEFYDIEEAAFIRRPGHFGVGYPLTQEQSQRDEHGLPKEGTELAMQSFKSQTSMSSPAPSQSSLSPGYMPGQVTGQPGPMVAPPTQVAPKRDELREGDDQVWTVDADKKGGL</sequence>
<proteinExistence type="predicted"/>
<feature type="transmembrane region" description="Helical" evidence="2">
    <location>
        <begin position="143"/>
        <end position="165"/>
    </location>
</feature>
<feature type="transmembrane region" description="Helical" evidence="2">
    <location>
        <begin position="370"/>
        <end position="390"/>
    </location>
</feature>
<feature type="compositionally biased region" description="Basic and acidic residues" evidence="1">
    <location>
        <begin position="552"/>
        <end position="561"/>
    </location>
</feature>
<feature type="transmembrane region" description="Helical" evidence="2">
    <location>
        <begin position="238"/>
        <end position="260"/>
    </location>
</feature>
<dbReference type="InterPro" id="IPR021369">
    <property type="entry name" value="DUF2985"/>
</dbReference>
<dbReference type="OrthoDB" id="6407410at2759"/>
<feature type="transmembrane region" description="Helical" evidence="2">
    <location>
        <begin position="402"/>
        <end position="421"/>
    </location>
</feature>
<dbReference type="AlphaFoldDB" id="A0A1Y1HMQ7"/>
<dbReference type="Pfam" id="PF11204">
    <property type="entry name" value="DUF2985"/>
    <property type="match status" value="1"/>
</dbReference>
<keyword evidence="4" id="KW-1185">Reference proteome</keyword>
<dbReference type="Proteomes" id="UP000054558">
    <property type="component" value="Unassembled WGS sequence"/>
</dbReference>
<dbReference type="OMA" id="PAYNFCF"/>
<feature type="compositionally biased region" description="Low complexity" evidence="1">
    <location>
        <begin position="513"/>
        <end position="529"/>
    </location>
</feature>
<feature type="region of interest" description="Disordered" evidence="1">
    <location>
        <begin position="1"/>
        <end position="80"/>
    </location>
</feature>
<dbReference type="Pfam" id="PF04749">
    <property type="entry name" value="PLAC8"/>
    <property type="match status" value="1"/>
</dbReference>
<protein>
    <submittedName>
        <fullName evidence="3">PLAC8 family protein</fullName>
    </submittedName>
</protein>
<dbReference type="PANTHER" id="PTHR31045">
    <property type="entry name" value="PLAC8 FAMILY PROTEIN-RELATED"/>
    <property type="match status" value="1"/>
</dbReference>
<keyword evidence="2" id="KW-0812">Transmembrane</keyword>
<organism evidence="3 4">
    <name type="scientific">Klebsormidium nitens</name>
    <name type="common">Green alga</name>
    <name type="synonym">Ulothrix nitens</name>
    <dbReference type="NCBI Taxonomy" id="105231"/>
    <lineage>
        <taxon>Eukaryota</taxon>
        <taxon>Viridiplantae</taxon>
        <taxon>Streptophyta</taxon>
        <taxon>Klebsormidiophyceae</taxon>
        <taxon>Klebsormidiales</taxon>
        <taxon>Klebsormidiaceae</taxon>
        <taxon>Klebsormidium</taxon>
    </lineage>
</organism>
<dbReference type="EMBL" id="DF236959">
    <property type="protein sequence ID" value="GAQ78281.1"/>
    <property type="molecule type" value="Genomic_DNA"/>
</dbReference>
<gene>
    <name evidence="3" type="ORF">KFL_000100460</name>
</gene>
<dbReference type="InterPro" id="IPR006461">
    <property type="entry name" value="PLAC_motif_containing"/>
</dbReference>
<evidence type="ECO:0000313" key="3">
    <source>
        <dbReference type="EMBL" id="GAQ78281.1"/>
    </source>
</evidence>
<dbReference type="NCBIfam" id="TIGR01571">
    <property type="entry name" value="A_thal_Cys_rich"/>
    <property type="match status" value="1"/>
</dbReference>
<reference evidence="3 4" key="1">
    <citation type="journal article" date="2014" name="Nat. Commun.">
        <title>Klebsormidium flaccidum genome reveals primary factors for plant terrestrial adaptation.</title>
        <authorList>
            <person name="Hori K."/>
            <person name="Maruyama F."/>
            <person name="Fujisawa T."/>
            <person name="Togashi T."/>
            <person name="Yamamoto N."/>
            <person name="Seo M."/>
            <person name="Sato S."/>
            <person name="Yamada T."/>
            <person name="Mori H."/>
            <person name="Tajima N."/>
            <person name="Moriyama T."/>
            <person name="Ikeuchi M."/>
            <person name="Watanabe M."/>
            <person name="Wada H."/>
            <person name="Kobayashi K."/>
            <person name="Saito M."/>
            <person name="Masuda T."/>
            <person name="Sasaki-Sekimoto Y."/>
            <person name="Mashiguchi K."/>
            <person name="Awai K."/>
            <person name="Shimojima M."/>
            <person name="Masuda S."/>
            <person name="Iwai M."/>
            <person name="Nobusawa T."/>
            <person name="Narise T."/>
            <person name="Kondo S."/>
            <person name="Saito H."/>
            <person name="Sato R."/>
            <person name="Murakawa M."/>
            <person name="Ihara Y."/>
            <person name="Oshima-Yamada Y."/>
            <person name="Ohtaka K."/>
            <person name="Satoh M."/>
            <person name="Sonobe K."/>
            <person name="Ishii M."/>
            <person name="Ohtani R."/>
            <person name="Kanamori-Sato M."/>
            <person name="Honoki R."/>
            <person name="Miyazaki D."/>
            <person name="Mochizuki H."/>
            <person name="Umetsu J."/>
            <person name="Higashi K."/>
            <person name="Shibata D."/>
            <person name="Kamiya Y."/>
            <person name="Sato N."/>
            <person name="Nakamura Y."/>
            <person name="Tabata S."/>
            <person name="Ida S."/>
            <person name="Kurokawa K."/>
            <person name="Ohta H."/>
        </authorList>
    </citation>
    <scope>NUCLEOTIDE SEQUENCE [LARGE SCALE GENOMIC DNA]</scope>
    <source>
        <strain evidence="3 4">NIES-2285</strain>
    </source>
</reference>
<feature type="region of interest" description="Disordered" evidence="1">
    <location>
        <begin position="509"/>
        <end position="575"/>
    </location>
</feature>
<feature type="transmembrane region" description="Helical" evidence="2">
    <location>
        <begin position="177"/>
        <end position="199"/>
    </location>
</feature>
<name>A0A1Y1HMQ7_KLENI</name>
<evidence type="ECO:0000313" key="4">
    <source>
        <dbReference type="Proteomes" id="UP000054558"/>
    </source>
</evidence>
<accession>A0A1Y1HMQ7</accession>
<evidence type="ECO:0000256" key="1">
    <source>
        <dbReference type="SAM" id="MobiDB-lite"/>
    </source>
</evidence>
<feature type="transmembrane region" description="Helical" evidence="2">
    <location>
        <begin position="266"/>
        <end position="290"/>
    </location>
</feature>